<accession>C3XHA7</accession>
<comment type="subcellular location">
    <subcellularLocation>
        <location evidence="1">Cell envelope</location>
    </subcellularLocation>
    <subcellularLocation>
        <location evidence="2">Cell outer membrane</location>
    </subcellularLocation>
    <subcellularLocation>
        <location evidence="3">Secreted</location>
    </subcellularLocation>
</comment>
<proteinExistence type="predicted"/>
<dbReference type="InterPro" id="IPR000710">
    <property type="entry name" value="Peptidase_S6"/>
</dbReference>
<protein>
    <recommendedName>
        <fullName evidence="12">Peptidase S6 domain-containing protein</fullName>
    </recommendedName>
</protein>
<feature type="region of interest" description="Disordered" evidence="10">
    <location>
        <begin position="1435"/>
        <end position="1481"/>
    </location>
</feature>
<dbReference type="InterPro" id="IPR030396">
    <property type="entry name" value="Peptidase_S6_dom"/>
</dbReference>
<dbReference type="InterPro" id="IPR012332">
    <property type="entry name" value="Autotransporter_pectin_lyase_C"/>
</dbReference>
<dbReference type="Gene3D" id="2.40.10.120">
    <property type="match status" value="1"/>
</dbReference>
<dbReference type="GO" id="GO:0006508">
    <property type="term" value="P:proteolysis"/>
    <property type="evidence" value="ECO:0007669"/>
    <property type="project" value="InterPro"/>
</dbReference>
<dbReference type="OrthoDB" id="5318987at2"/>
<dbReference type="GO" id="GO:0009279">
    <property type="term" value="C:cell outer membrane"/>
    <property type="evidence" value="ECO:0007669"/>
    <property type="project" value="UniProtKB-SubCell"/>
</dbReference>
<dbReference type="InterPro" id="IPR036709">
    <property type="entry name" value="Autotransporte_beta_dom_sf"/>
</dbReference>
<dbReference type="HOGENOM" id="CLU_238477_0_0_7"/>
<feature type="compositionally biased region" description="Polar residues" evidence="10">
    <location>
        <begin position="1437"/>
        <end position="1473"/>
    </location>
</feature>
<keyword evidence="7 11" id="KW-0732">Signal</keyword>
<feature type="domain" description="Peptidase S6" evidence="12">
    <location>
        <begin position="26"/>
        <end position="320"/>
    </location>
</feature>
<evidence type="ECO:0000256" key="8">
    <source>
        <dbReference type="ARBA" id="ARBA00023136"/>
    </source>
</evidence>
<evidence type="ECO:0000313" key="13">
    <source>
        <dbReference type="EMBL" id="EEO24396.1"/>
    </source>
</evidence>
<evidence type="ECO:0000256" key="9">
    <source>
        <dbReference type="ARBA" id="ARBA00023237"/>
    </source>
</evidence>
<dbReference type="PROSITE" id="PS51691">
    <property type="entry name" value="PEPTIDASE_S6"/>
    <property type="match status" value="1"/>
</dbReference>
<feature type="signal peptide" evidence="11">
    <location>
        <begin position="1"/>
        <end position="24"/>
    </location>
</feature>
<dbReference type="InterPro" id="IPR011050">
    <property type="entry name" value="Pectin_lyase_fold/virulence"/>
</dbReference>
<dbReference type="eggNOG" id="COG3468">
    <property type="taxonomic scope" value="Bacteria"/>
</dbReference>
<dbReference type="GO" id="GO:0005576">
    <property type="term" value="C:extracellular region"/>
    <property type="evidence" value="ECO:0007669"/>
    <property type="project" value="UniProtKB-SubCell"/>
</dbReference>
<keyword evidence="4" id="KW-1134">Transmembrane beta strand</keyword>
<name>C3XHA7_9HELI</name>
<keyword evidence="14" id="KW-1185">Reference proteome</keyword>
<evidence type="ECO:0000313" key="14">
    <source>
        <dbReference type="Proteomes" id="UP000005085"/>
    </source>
</evidence>
<dbReference type="EMBL" id="ACDN02000024">
    <property type="protein sequence ID" value="EEO24396.1"/>
    <property type="molecule type" value="Genomic_DNA"/>
</dbReference>
<keyword evidence="8" id="KW-0472">Membrane</keyword>
<evidence type="ECO:0000256" key="3">
    <source>
        <dbReference type="ARBA" id="ARBA00004613"/>
    </source>
</evidence>
<reference evidence="13 14" key="1">
    <citation type="journal article" date="2014" name="Genome Announc.">
        <title>Draft genome sequences of six enterohepatic helicobacter species isolated from humans and one from rhesus macaques.</title>
        <authorList>
            <person name="Shen Z."/>
            <person name="Sheh A."/>
            <person name="Young S.K."/>
            <person name="Abouelliel A."/>
            <person name="Ward D.V."/>
            <person name="Earl A.M."/>
            <person name="Fox J.G."/>
        </authorList>
    </citation>
    <scope>NUCLEOTIDE SEQUENCE [LARGE SCALE GENOMIC DNA]</scope>
    <source>
        <strain evidence="13 14">ATCC 43879</strain>
    </source>
</reference>
<comment type="caution">
    <text evidence="13">The sequence shown here is derived from an EMBL/GenBank/DDBJ whole genome shotgun (WGS) entry which is preliminary data.</text>
</comment>
<dbReference type="Pfam" id="PF02395">
    <property type="entry name" value="Peptidase_S6"/>
    <property type="match status" value="2"/>
</dbReference>
<keyword evidence="6" id="KW-0812">Transmembrane</keyword>
<evidence type="ECO:0000256" key="5">
    <source>
        <dbReference type="ARBA" id="ARBA00022525"/>
    </source>
</evidence>
<keyword evidence="9" id="KW-0998">Cell outer membrane</keyword>
<dbReference type="SUPFAM" id="SSF51126">
    <property type="entry name" value="Pectin lyase-like"/>
    <property type="match status" value="1"/>
</dbReference>
<dbReference type="PRINTS" id="PR00921">
    <property type="entry name" value="IGASERPTASE"/>
</dbReference>
<evidence type="ECO:0000259" key="12">
    <source>
        <dbReference type="PROSITE" id="PS51691"/>
    </source>
</evidence>
<organism evidence="13 14">
    <name type="scientific">Helicobacter bilis ATCC 43879</name>
    <dbReference type="NCBI Taxonomy" id="613026"/>
    <lineage>
        <taxon>Bacteria</taxon>
        <taxon>Pseudomonadati</taxon>
        <taxon>Campylobacterota</taxon>
        <taxon>Epsilonproteobacteria</taxon>
        <taxon>Campylobacterales</taxon>
        <taxon>Helicobacteraceae</taxon>
        <taxon>Helicobacter</taxon>
    </lineage>
</organism>
<evidence type="ECO:0000256" key="4">
    <source>
        <dbReference type="ARBA" id="ARBA00022452"/>
    </source>
</evidence>
<evidence type="ECO:0000256" key="2">
    <source>
        <dbReference type="ARBA" id="ARBA00004442"/>
    </source>
</evidence>
<evidence type="ECO:0000256" key="6">
    <source>
        <dbReference type="ARBA" id="ARBA00022692"/>
    </source>
</evidence>
<sequence>MLQKKKWIAVALAGYLSATTTLNAQIIQNDTFFYRDFLDLGQNKGAFSAGAENVVIHSSKKPGVSMDFEVPIIDQSARSNNGNSTALGRNFAITATHVVGTHSTGNNSIANSNTVEMRRWGQTTYNLQSDDKSNNYGYDVSFVRFNKYIVEGEAEIFDAGLKSDNNNSTNNPQQEAENLQKLKDYLEKNKDSNGNLTIFQAGSGRLSLLNAPGVGFNGAGIAAITGTRGGSFSRPIDFSKITYENSKANEDIGARGIQLIEFTDRTWVNAISPGDSGSGFFIYDKEKKKWVLLGVASKADLVGGGSAGVAVATKEDFEKYKKSVEQEIDLKGHNNWTLSNNALNTAGSETLQGDKDIVFKNGGDIRVTGNIYRNNSGQVGGFVFKAKEGNGDKETIYKITSDKANSNPNANGGIFGFDGAGLDIDEKVKVEWGLGFIKDKTGVNDALHKVGKGTLVIKTEYSPNSVTDGKYGYLRVGEGKVIFDTATQALNGVYLTSGRGTLELVKGKAQAFGAVKDNSQLDSRFKHHFILAQENKDSLGIYFGNGGGNLDLKGNSLTLNTISSNDSRANIINTDKTDTSYMVIEGKGYDESKNKTQDKADTIIHASFGQSTDSKKDNSSENNNIGLIYKGDDSKNIDDKDKAALIFDGNVNVKGLEVTDGKVVLQGHPTTHAYIRDEPVTIGNQKKSLLDLVKNAEGVTLPEWMDLSRPSTLEQPDWDHRVFKIGTIDLQNSRLDVGREATLEGKIVAHNGSAINFGGDIEHYIDKKDGENTTGNGFEYQQQVESQKLKEETQKIANQTIHFKGEIDANGTKINSSIYDFNAKLDLKNKASLKADFLTLDRSEHKTGEILKLGGSSTAEVKNLIFKGINNNANDIVKIESGSKLEVTESLGFESSTFDLSNLNSMGGNNFTKPQHYDLFVKDKSNITGTSTDITGNVGVMNESTLTLKSITLKDTKNGTTTTKDIQESSLKNSILVEGKNSKLEVNEKITSQNQDNTLIIVNGFKETTGGGTRDVVQGERQEVIHEATLKTTQGIELTGTTQRGLDTQCNGKSGVDCFADESMNGKISNIVLTTGGKIDSNLKATNLQLNVNVDKDSSFLGNGKKLESNNSSVALNFELGGKEQEFNIDAKQKSHITLTAHAKESLVKDEKAFGKALQDSQYKGAITASDGSKIDSNLSNITASVDLKNGASLNIAEGGILTLTNGFHSIKLNGDNTALNAKTIIAENLNQLELKVESNAQFNVTNFVFKGGNVSHNGFYGENVWLQDSANVTLKGTEGIKHNLYIADNSTFKTENNNALKIDKGGDTKIQTEIGSKLEIKKLEADKGSNIYIALDLEKVNENPLTKQSSTQSQQKNFDIDAKNGSNVYVNSWDMNREGFNNTNGNGMTSLTTDENSRIHFGILKHDMAKQNHITSPIQANLSISQSLTLEHVGKPTQNNKPISNMASNSANSRDITSETAPTPTNQTQSYSDPAKLAAQAGTNDDRFHALKLQGNSMSNGQVQSDGKNLTLDNGTRIDVKLDESIKAPNGSGNGNGDFQLNKYYTLISAGSITDNRTDKRIYFEFADKNNPLYWVTIVENGEVKVKFTKEDPSSYNELKNYINDDKLLEIVIQHNPKNDFVQMAGMANQHQELNSYLAGVNQNMNNMATNNGSAMSNKVLYANNEAINTRVMQVKVMQPTFSKYKLVMNTAQNTQANAEVASDTEMSAFDEIRMIIESIEEQRKKNNAWVNVGGGYFGQSGGNLVFYGTNLGYDRLFSFGSNDYLIGAMAGIGGSNYSLSGIKDTSLFYNVGFYVNTDIQEVHEVQSNMNFSYMDSNKTIESQNNMPSDSMRAGTFGWLWSSYYKYKFDFGNLGEFKQVLKPVGLINIGFNGIGAFSGTTYKQKAYNDFNLAIGAGVEYSIVKENAIYSAQVIAKQGVYSSGDQIFVSLSNAQNFMGYDLRNNTLGFQLNFTGYNKFDYDLSLQYGISSLFDIQGNFGVKGDVRLQYKF</sequence>
<keyword evidence="5" id="KW-0964">Secreted</keyword>
<dbReference type="SUPFAM" id="SSF103515">
    <property type="entry name" value="Autotransporter"/>
    <property type="match status" value="1"/>
</dbReference>
<dbReference type="GO" id="GO:0004252">
    <property type="term" value="F:serine-type endopeptidase activity"/>
    <property type="evidence" value="ECO:0007669"/>
    <property type="project" value="InterPro"/>
</dbReference>
<dbReference type="Gene3D" id="2.160.20.20">
    <property type="match status" value="1"/>
</dbReference>
<dbReference type="Proteomes" id="UP000005085">
    <property type="component" value="Unassembled WGS sequence"/>
</dbReference>
<evidence type="ECO:0000256" key="11">
    <source>
        <dbReference type="SAM" id="SignalP"/>
    </source>
</evidence>
<evidence type="ECO:0000256" key="1">
    <source>
        <dbReference type="ARBA" id="ARBA00004196"/>
    </source>
</evidence>
<gene>
    <name evidence="13" type="ORF">HRAG_01453</name>
</gene>
<evidence type="ECO:0000256" key="7">
    <source>
        <dbReference type="ARBA" id="ARBA00022729"/>
    </source>
</evidence>
<dbReference type="RefSeq" id="WP_005219106.1">
    <property type="nucleotide sequence ID" value="NZ_KI392035.1"/>
</dbReference>
<feature type="chain" id="PRO_5002933060" description="Peptidase S6 domain-containing protein" evidence="11">
    <location>
        <begin position="25"/>
        <end position="1991"/>
    </location>
</feature>
<evidence type="ECO:0000256" key="10">
    <source>
        <dbReference type="SAM" id="MobiDB-lite"/>
    </source>
</evidence>